<dbReference type="PANTHER" id="PTHR33169:SF14">
    <property type="entry name" value="TRANSCRIPTIONAL REGULATOR RV3488"/>
    <property type="match status" value="1"/>
</dbReference>
<name>A0ABT8LHE7_9BACT</name>
<keyword evidence="3" id="KW-1185">Reference proteome</keyword>
<dbReference type="Pfam" id="PF03551">
    <property type="entry name" value="PadR"/>
    <property type="match status" value="1"/>
</dbReference>
<dbReference type="InterPro" id="IPR005149">
    <property type="entry name" value="Tscrpt_reg_PadR_N"/>
</dbReference>
<evidence type="ECO:0000259" key="1">
    <source>
        <dbReference type="Pfam" id="PF03551"/>
    </source>
</evidence>
<dbReference type="InterPro" id="IPR036388">
    <property type="entry name" value="WH-like_DNA-bd_sf"/>
</dbReference>
<dbReference type="Gene3D" id="1.10.10.10">
    <property type="entry name" value="Winged helix-like DNA-binding domain superfamily/Winged helix DNA-binding domain"/>
    <property type="match status" value="1"/>
</dbReference>
<protein>
    <submittedName>
        <fullName evidence="2">Helix-turn-helix transcriptional regulator</fullName>
    </submittedName>
</protein>
<dbReference type="InterPro" id="IPR036390">
    <property type="entry name" value="WH_DNA-bd_sf"/>
</dbReference>
<reference evidence="2" key="1">
    <citation type="submission" date="2023-06" db="EMBL/GenBank/DDBJ databases">
        <title>Genomic of Agaribacillus aureum.</title>
        <authorList>
            <person name="Wang G."/>
        </authorList>
    </citation>
    <scope>NUCLEOTIDE SEQUENCE</scope>
    <source>
        <strain evidence="2">BMA12</strain>
    </source>
</reference>
<comment type="caution">
    <text evidence="2">The sequence shown here is derived from an EMBL/GenBank/DDBJ whole genome shotgun (WGS) entry which is preliminary data.</text>
</comment>
<dbReference type="RefSeq" id="WP_346761493.1">
    <property type="nucleotide sequence ID" value="NZ_JAUJEB010000008.1"/>
</dbReference>
<proteinExistence type="predicted"/>
<dbReference type="EMBL" id="JAUJEB010000008">
    <property type="protein sequence ID" value="MDN5216155.1"/>
    <property type="molecule type" value="Genomic_DNA"/>
</dbReference>
<sequence>MKRAHLGEFEETVLLTVAILFGNAYGFNIKHEIEKRNQRKVSIGAMRTTLSRLEKKGFLVSELGEATKVRGGKRKRYFKVTPFGKKVLEEVMENRQQLWNAIPGAAFNF</sequence>
<evidence type="ECO:0000313" key="3">
    <source>
        <dbReference type="Proteomes" id="UP001172083"/>
    </source>
</evidence>
<dbReference type="SUPFAM" id="SSF46785">
    <property type="entry name" value="Winged helix' DNA-binding domain"/>
    <property type="match status" value="1"/>
</dbReference>
<accession>A0ABT8LHE7</accession>
<evidence type="ECO:0000313" key="2">
    <source>
        <dbReference type="EMBL" id="MDN5216155.1"/>
    </source>
</evidence>
<gene>
    <name evidence="2" type="ORF">QQ020_29075</name>
</gene>
<feature type="domain" description="Transcription regulator PadR N-terminal" evidence="1">
    <location>
        <begin position="22"/>
        <end position="90"/>
    </location>
</feature>
<dbReference type="Proteomes" id="UP001172083">
    <property type="component" value="Unassembled WGS sequence"/>
</dbReference>
<dbReference type="PANTHER" id="PTHR33169">
    <property type="entry name" value="PADR-FAMILY TRANSCRIPTIONAL REGULATOR"/>
    <property type="match status" value="1"/>
</dbReference>
<organism evidence="2 3">
    <name type="scientific">Agaribacillus aureus</name>
    <dbReference type="NCBI Taxonomy" id="3051825"/>
    <lineage>
        <taxon>Bacteria</taxon>
        <taxon>Pseudomonadati</taxon>
        <taxon>Bacteroidota</taxon>
        <taxon>Cytophagia</taxon>
        <taxon>Cytophagales</taxon>
        <taxon>Splendidivirgaceae</taxon>
        <taxon>Agaribacillus</taxon>
    </lineage>
</organism>
<dbReference type="InterPro" id="IPR052509">
    <property type="entry name" value="Metal_resp_DNA-bind_regulator"/>
</dbReference>